<accession>A0ACD3QXK1</accession>
<sequence>MQNVINTVKGTALGVAEFLTPVLKVNFHYSSELVESLWQLEIILVHHCPTWKWASGEEVKVKPYLPQDKQFLLTRNVPCYKRCKQMEYSDELEAIIEEDDGDGGWVDTYHNSGLLGVTDAVREISLDNNKDKNMNATSAACCDDGEDDEDGEAADMEEYEESGLLETDEATLDTSKMVESKAKAEPGSEDAILQTRTYDLYITYDKYYQTPRLWLFGYDEDRQPLTVEQMYEDISQDHVKKTVTIENHPHLPPPAMCSVHPCRHAEVMKKIIETVAEGGGELGVHMYPFLETDRQTLSPVTFCLPLYDDCLVKVMLPESNMSVVCPTLLLCVYGFFSNLRPSEPFLTAFLLGPDKNLTETQVVNEIYPVWTYSYLVLLFPIFLATDYLCYKPVLILQATSLVVTYVMLLKAQGLLAMQLLEFFFGLATASEVAYYSYIYSVVEPAHYQRVTGYCRSITLFGSAAGSLAGQLLLSVAKVQLLHLVIITLTSATVAFIAPWFLPMPRRSLFFHKSPGASEERPQDSNTTLLEKAEDSESKVPLNTQKASMISRSSEAESHRSGLRDVLRMLFDDFLQCYRCRPLLAWSVWWALATCGYFQVVNYAQALWENICPSSDYEIYNGYVETLSTLLGALAALLVGYLPVCWSLWGELVLCVLSLLMAACVFVMVTPRNIWLCYSSYVLFRATYMLLITVATYQIAASLNMQRYALVFGVNTFMALLLQSLITVVVVDSAGLGLDVFTQFLVYGGYFAVISVVFLLAGLCKLASKRRPEQDVLANSPAETESDSTFKQ</sequence>
<comment type="caution">
    <text evidence="1">The sequence shown here is derived from an EMBL/GenBank/DDBJ whole genome shotgun (WGS) entry which is preliminary data.</text>
</comment>
<evidence type="ECO:0000313" key="1">
    <source>
        <dbReference type="EMBL" id="TMS11880.1"/>
    </source>
</evidence>
<gene>
    <name evidence="1" type="ORF">E3U43_019271</name>
</gene>
<protein>
    <submittedName>
        <fullName evidence="1">Uncharacterized protein</fullName>
    </submittedName>
</protein>
<evidence type="ECO:0000313" key="2">
    <source>
        <dbReference type="Proteomes" id="UP000793456"/>
    </source>
</evidence>
<proteinExistence type="predicted"/>
<dbReference type="EMBL" id="CM011686">
    <property type="protein sequence ID" value="TMS11880.1"/>
    <property type="molecule type" value="Genomic_DNA"/>
</dbReference>
<keyword evidence="2" id="KW-1185">Reference proteome</keyword>
<organism evidence="1 2">
    <name type="scientific">Larimichthys crocea</name>
    <name type="common">Large yellow croaker</name>
    <name type="synonym">Pseudosciaena crocea</name>
    <dbReference type="NCBI Taxonomy" id="215358"/>
    <lineage>
        <taxon>Eukaryota</taxon>
        <taxon>Metazoa</taxon>
        <taxon>Chordata</taxon>
        <taxon>Craniata</taxon>
        <taxon>Vertebrata</taxon>
        <taxon>Euteleostomi</taxon>
        <taxon>Actinopterygii</taxon>
        <taxon>Neopterygii</taxon>
        <taxon>Teleostei</taxon>
        <taxon>Neoteleostei</taxon>
        <taxon>Acanthomorphata</taxon>
        <taxon>Eupercaria</taxon>
        <taxon>Sciaenidae</taxon>
        <taxon>Larimichthys</taxon>
    </lineage>
</organism>
<reference evidence="1" key="1">
    <citation type="submission" date="2018-11" db="EMBL/GenBank/DDBJ databases">
        <title>The sequence and de novo assembly of Larimichthys crocea genome using PacBio and Hi-C technologies.</title>
        <authorList>
            <person name="Xu P."/>
            <person name="Chen B."/>
            <person name="Zhou Z."/>
            <person name="Ke Q."/>
            <person name="Wu Y."/>
            <person name="Bai H."/>
            <person name="Pu F."/>
        </authorList>
    </citation>
    <scope>NUCLEOTIDE SEQUENCE</scope>
    <source>
        <tissue evidence="1">Muscle</tissue>
    </source>
</reference>
<name>A0ACD3QXK1_LARCR</name>
<dbReference type="Proteomes" id="UP000793456">
    <property type="component" value="Chromosome XIII"/>
</dbReference>